<proteinExistence type="predicted"/>
<evidence type="ECO:0000256" key="1">
    <source>
        <dbReference type="ARBA" id="ARBA00004651"/>
    </source>
</evidence>
<evidence type="ECO:0000313" key="6">
    <source>
        <dbReference type="EMBL" id="CAI48222.1"/>
    </source>
</evidence>
<evidence type="ECO:0000256" key="4">
    <source>
        <dbReference type="ARBA" id="ARBA00023136"/>
    </source>
</evidence>
<feature type="transmembrane region" description="Helical" evidence="5">
    <location>
        <begin position="21"/>
        <end position="45"/>
    </location>
</feature>
<reference evidence="6 7" key="1">
    <citation type="journal article" date="2005" name="Genome Res.">
        <title>Living with two extremes: conclusions from the genome sequence of Natronomonas pharaonis.</title>
        <authorList>
            <person name="Falb M."/>
            <person name="Pfeiffer F."/>
            <person name="Palm P."/>
            <person name="Rodewald K."/>
            <person name="Hickmann V."/>
            <person name="Tittor J."/>
            <person name="Oesterhelt D."/>
        </authorList>
    </citation>
    <scope>NUCLEOTIDE SEQUENCE [LARGE SCALE GENOMIC DNA]</scope>
    <source>
        <strain evidence="7">ATCC 35678 / DSM 2160 / CIP 103997 / JCM 8858 / NBRC 14720 / NCIMB 2260 / Gabara</strain>
    </source>
</reference>
<dbReference type="GeneID" id="3703435"/>
<dbReference type="AlphaFoldDB" id="A0A1U7ETI9"/>
<dbReference type="HOGENOM" id="CLU_077871_2_0_2"/>
<feature type="transmembrane region" description="Helical" evidence="5">
    <location>
        <begin position="263"/>
        <end position="283"/>
    </location>
</feature>
<feature type="transmembrane region" description="Helical" evidence="5">
    <location>
        <begin position="237"/>
        <end position="256"/>
    </location>
</feature>
<dbReference type="STRING" id="348780.NP_0262A"/>
<dbReference type="EnsemblBacteria" id="CAI48222">
    <property type="protein sequence ID" value="CAI48222"/>
    <property type="gene ID" value="NP_0262A"/>
</dbReference>
<dbReference type="PANTHER" id="PTHR42723">
    <property type="entry name" value="CHLOROPHYLL SYNTHASE"/>
    <property type="match status" value="1"/>
</dbReference>
<dbReference type="EC" id="2.5.1.-" evidence="6"/>
<keyword evidence="4 5" id="KW-0472">Membrane</keyword>
<comment type="subcellular location">
    <subcellularLocation>
        <location evidence="1">Cell membrane</location>
        <topology evidence="1">Multi-pass membrane protein</topology>
    </subcellularLocation>
</comment>
<evidence type="ECO:0000256" key="5">
    <source>
        <dbReference type="SAM" id="Phobius"/>
    </source>
</evidence>
<dbReference type="GO" id="GO:0005886">
    <property type="term" value="C:plasma membrane"/>
    <property type="evidence" value="ECO:0007669"/>
    <property type="project" value="UniProtKB-SubCell"/>
</dbReference>
<organism evidence="6 7">
    <name type="scientific">Natronomonas pharaonis (strain ATCC 35678 / DSM 2160 / CIP 103997 / JCM 8858 / NBRC 14720 / NCIMB 2260 / Gabara)</name>
    <name type="common">Halobacterium pharaonis</name>
    <dbReference type="NCBI Taxonomy" id="348780"/>
    <lineage>
        <taxon>Archaea</taxon>
        <taxon>Methanobacteriati</taxon>
        <taxon>Methanobacteriota</taxon>
        <taxon>Stenosarchaea group</taxon>
        <taxon>Halobacteria</taxon>
        <taxon>Halobacteriales</taxon>
        <taxon>Natronomonadaceae</taxon>
        <taxon>Natronomonas</taxon>
    </lineage>
</organism>
<keyword evidence="3 5" id="KW-1133">Transmembrane helix</keyword>
<evidence type="ECO:0000256" key="2">
    <source>
        <dbReference type="ARBA" id="ARBA00022692"/>
    </source>
</evidence>
<dbReference type="RefSeq" id="WP_011321861.1">
    <property type="nucleotide sequence ID" value="NC_007426.1"/>
</dbReference>
<keyword evidence="7" id="KW-1185">Reference proteome</keyword>
<dbReference type="Pfam" id="PF01040">
    <property type="entry name" value="UbiA"/>
    <property type="match status" value="1"/>
</dbReference>
<protein>
    <submittedName>
        <fullName evidence="6">UbiA family prenyltransferase</fullName>
        <ecNumber evidence="6">2.5.1.-</ecNumber>
    </submittedName>
</protein>
<dbReference type="eggNOG" id="arCOG00481">
    <property type="taxonomic scope" value="Archaea"/>
</dbReference>
<evidence type="ECO:0000313" key="7">
    <source>
        <dbReference type="Proteomes" id="UP000002698"/>
    </source>
</evidence>
<accession>A0A1U7ETI9</accession>
<keyword evidence="6" id="KW-0808">Transferase</keyword>
<gene>
    <name evidence="6" type="primary">ubiA3</name>
    <name evidence="6" type="ordered locus">NP_0262A</name>
</gene>
<dbReference type="Gene3D" id="1.10.357.140">
    <property type="entry name" value="UbiA prenyltransferase"/>
    <property type="match status" value="1"/>
</dbReference>
<dbReference type="KEGG" id="nph:NP_0262A"/>
<feature type="transmembrane region" description="Helical" evidence="5">
    <location>
        <begin position="209"/>
        <end position="231"/>
    </location>
</feature>
<name>A0A1U7ETI9_NATPD</name>
<dbReference type="Proteomes" id="UP000002698">
    <property type="component" value="Chromosome"/>
</dbReference>
<dbReference type="GO" id="GO:0016765">
    <property type="term" value="F:transferase activity, transferring alkyl or aryl (other than methyl) groups"/>
    <property type="evidence" value="ECO:0007669"/>
    <property type="project" value="InterPro"/>
</dbReference>
<feature type="transmembrane region" description="Helical" evidence="5">
    <location>
        <begin position="168"/>
        <end position="188"/>
    </location>
</feature>
<dbReference type="PANTHER" id="PTHR42723:SF1">
    <property type="entry name" value="CHLOROPHYLL SYNTHASE, CHLOROPLASTIC"/>
    <property type="match status" value="1"/>
</dbReference>
<evidence type="ECO:0000256" key="3">
    <source>
        <dbReference type="ARBA" id="ARBA00022989"/>
    </source>
</evidence>
<sequence length="286" mass="30973">MERGTAGTRQLRRRLRDVAVLFVHSNLLISLAATSVAFSTMWLVGVSADPVPLFIVFAATLFVYSLNRLTDIEEDRQNVPRRAAFIERYGKPLFAAGVALYLGAIAVAVWLGLPGAPFLILPAVVAALYSTFKIKQRLLVKNLVVGVAWGIIPLGVGVYYGVLWTPEVLFAFVFVTVMLTVAAAIFDIKDIEGDRAEGIRTFPIVFSPAATRWGAAVITVLVAAGVVVAVATGVVSHRALVFLSLSAYVFAYIPFASRDRGPLFYGFVVDGEHVFLGAVVLLVEWL</sequence>
<dbReference type="OrthoDB" id="293340at2157"/>
<dbReference type="InterPro" id="IPR000537">
    <property type="entry name" value="UbiA_prenyltransferase"/>
</dbReference>
<feature type="transmembrane region" description="Helical" evidence="5">
    <location>
        <begin position="139"/>
        <end position="162"/>
    </location>
</feature>
<feature type="transmembrane region" description="Helical" evidence="5">
    <location>
        <begin position="89"/>
        <end position="110"/>
    </location>
</feature>
<feature type="transmembrane region" description="Helical" evidence="5">
    <location>
        <begin position="116"/>
        <end position="132"/>
    </location>
</feature>
<dbReference type="InterPro" id="IPR050475">
    <property type="entry name" value="Prenyltransferase_related"/>
</dbReference>
<feature type="transmembrane region" description="Helical" evidence="5">
    <location>
        <begin position="51"/>
        <end position="69"/>
    </location>
</feature>
<keyword evidence="2 5" id="KW-0812">Transmembrane</keyword>
<dbReference type="InterPro" id="IPR044878">
    <property type="entry name" value="UbiA_sf"/>
</dbReference>
<dbReference type="CDD" id="cd13967">
    <property type="entry name" value="PT_UbiA_5"/>
    <property type="match status" value="1"/>
</dbReference>
<dbReference type="EMBL" id="CR936257">
    <property type="protein sequence ID" value="CAI48222.1"/>
    <property type="molecule type" value="Genomic_DNA"/>
</dbReference>